<feature type="binding site" description="axial binding residue" evidence="14">
    <location>
        <position position="1325"/>
    </location>
    <ligand>
        <name>heme</name>
        <dbReference type="ChEBI" id="CHEBI:30413"/>
    </ligand>
    <ligandPart>
        <name>Fe</name>
        <dbReference type="ChEBI" id="CHEBI:18248"/>
    </ligandPart>
</feature>
<feature type="region of interest" description="Disordered" evidence="15">
    <location>
        <begin position="744"/>
        <end position="927"/>
    </location>
</feature>
<evidence type="ECO:0000256" key="3">
    <source>
        <dbReference type="ARBA" id="ARBA00022490"/>
    </source>
</evidence>
<evidence type="ECO:0000259" key="16">
    <source>
        <dbReference type="PROSITE" id="PS50011"/>
    </source>
</evidence>
<dbReference type="PROSITE" id="PS00108">
    <property type="entry name" value="PROTEIN_KINASE_ST"/>
    <property type="match status" value="1"/>
</dbReference>
<organism evidence="17 18">
    <name type="scientific">Cytospora chrysosperma</name>
    <name type="common">Cytospora canker fungus</name>
    <name type="synonym">Sphaeria chrysosperma</name>
    <dbReference type="NCBI Taxonomy" id="252740"/>
    <lineage>
        <taxon>Eukaryota</taxon>
        <taxon>Fungi</taxon>
        <taxon>Dikarya</taxon>
        <taxon>Ascomycota</taxon>
        <taxon>Pezizomycotina</taxon>
        <taxon>Sordariomycetes</taxon>
        <taxon>Sordariomycetidae</taxon>
        <taxon>Diaporthales</taxon>
        <taxon>Cytosporaceae</taxon>
        <taxon>Cytospora</taxon>
    </lineage>
</organism>
<keyword evidence="14" id="KW-0349">Heme</keyword>
<dbReference type="InterPro" id="IPR011009">
    <property type="entry name" value="Kinase-like_dom_sf"/>
</dbReference>
<dbReference type="GO" id="GO:0000147">
    <property type="term" value="P:actin cortical patch assembly"/>
    <property type="evidence" value="ECO:0007669"/>
    <property type="project" value="TreeGrafter"/>
</dbReference>
<dbReference type="GO" id="GO:0004674">
    <property type="term" value="F:protein serine/threonine kinase activity"/>
    <property type="evidence" value="ECO:0007669"/>
    <property type="project" value="UniProtKB-KW"/>
</dbReference>
<dbReference type="GO" id="GO:0016705">
    <property type="term" value="F:oxidoreductase activity, acting on paired donors, with incorporation or reduction of molecular oxygen"/>
    <property type="evidence" value="ECO:0007669"/>
    <property type="project" value="InterPro"/>
</dbReference>
<dbReference type="GO" id="GO:0020037">
    <property type="term" value="F:heme binding"/>
    <property type="evidence" value="ECO:0007669"/>
    <property type="project" value="InterPro"/>
</dbReference>
<evidence type="ECO:0000256" key="11">
    <source>
        <dbReference type="ARBA" id="ARBA00023004"/>
    </source>
</evidence>
<evidence type="ECO:0000256" key="15">
    <source>
        <dbReference type="SAM" id="MobiDB-lite"/>
    </source>
</evidence>
<comment type="cofactor">
    <cofactor evidence="14">
        <name>heme</name>
        <dbReference type="ChEBI" id="CHEBI:30413"/>
    </cofactor>
</comment>
<feature type="region of interest" description="Disordered" evidence="15">
    <location>
        <begin position="531"/>
        <end position="658"/>
    </location>
</feature>
<evidence type="ECO:0000256" key="12">
    <source>
        <dbReference type="ARBA" id="ARBA00047899"/>
    </source>
</evidence>
<comment type="caution">
    <text evidence="17">The sequence shown here is derived from an EMBL/GenBank/DDBJ whole genome shotgun (WGS) entry which is preliminary data.</text>
</comment>
<evidence type="ECO:0000256" key="5">
    <source>
        <dbReference type="ARBA" id="ARBA00022553"/>
    </source>
</evidence>
<dbReference type="SMART" id="SM00220">
    <property type="entry name" value="S_TKc"/>
    <property type="match status" value="1"/>
</dbReference>
<feature type="compositionally biased region" description="Basic and acidic residues" evidence="15">
    <location>
        <begin position="797"/>
        <end position="815"/>
    </location>
</feature>
<feature type="compositionally biased region" description="Polar residues" evidence="15">
    <location>
        <begin position="531"/>
        <end position="555"/>
    </location>
</feature>
<dbReference type="Gene3D" id="1.10.630.10">
    <property type="entry name" value="Cytochrome P450"/>
    <property type="match status" value="2"/>
</dbReference>
<evidence type="ECO:0000256" key="9">
    <source>
        <dbReference type="ARBA" id="ARBA00022777"/>
    </source>
</evidence>
<evidence type="ECO:0000256" key="2">
    <source>
        <dbReference type="ARBA" id="ARBA00012513"/>
    </source>
</evidence>
<dbReference type="PRINTS" id="PR00463">
    <property type="entry name" value="EP450I"/>
</dbReference>
<comment type="catalytic activity">
    <reaction evidence="12">
        <text>L-threonyl-[protein] + ATP = O-phospho-L-threonyl-[protein] + ADP + H(+)</text>
        <dbReference type="Rhea" id="RHEA:46608"/>
        <dbReference type="Rhea" id="RHEA-COMP:11060"/>
        <dbReference type="Rhea" id="RHEA-COMP:11605"/>
        <dbReference type="ChEBI" id="CHEBI:15378"/>
        <dbReference type="ChEBI" id="CHEBI:30013"/>
        <dbReference type="ChEBI" id="CHEBI:30616"/>
        <dbReference type="ChEBI" id="CHEBI:61977"/>
        <dbReference type="ChEBI" id="CHEBI:456216"/>
        <dbReference type="EC" id="2.7.11.1"/>
    </reaction>
</comment>
<reference evidence="17 18" key="1">
    <citation type="submission" date="2015-09" db="EMBL/GenBank/DDBJ databases">
        <title>Host preference determinants of Valsa canker pathogens revealed by comparative genomics.</title>
        <authorList>
            <person name="Yin Z."/>
            <person name="Huang L."/>
        </authorList>
    </citation>
    <scope>NUCLEOTIDE SEQUENCE [LARGE SCALE GENOMIC DNA]</scope>
    <source>
        <strain evidence="17 18">YSFL</strain>
    </source>
</reference>
<dbReference type="GO" id="GO:0005737">
    <property type="term" value="C:cytoplasm"/>
    <property type="evidence" value="ECO:0007669"/>
    <property type="project" value="UniProtKB-SubCell"/>
</dbReference>
<evidence type="ECO:0000256" key="1">
    <source>
        <dbReference type="ARBA" id="ARBA00004496"/>
    </source>
</evidence>
<evidence type="ECO:0000256" key="8">
    <source>
        <dbReference type="ARBA" id="ARBA00022741"/>
    </source>
</evidence>
<dbReference type="Proteomes" id="UP000284375">
    <property type="component" value="Unassembled WGS sequence"/>
</dbReference>
<keyword evidence="18" id="KW-1185">Reference proteome</keyword>
<dbReference type="InterPro" id="IPR017972">
    <property type="entry name" value="Cyt_P450_CS"/>
</dbReference>
<comment type="subcellular location">
    <subcellularLocation>
        <location evidence="1">Cytoplasm</location>
    </subcellularLocation>
</comment>
<evidence type="ECO:0000256" key="14">
    <source>
        <dbReference type="PIRSR" id="PIRSR602401-1"/>
    </source>
</evidence>
<dbReference type="GO" id="GO:0004497">
    <property type="term" value="F:monooxygenase activity"/>
    <property type="evidence" value="ECO:0007669"/>
    <property type="project" value="InterPro"/>
</dbReference>
<evidence type="ECO:0000256" key="7">
    <source>
        <dbReference type="ARBA" id="ARBA00022723"/>
    </source>
</evidence>
<dbReference type="InterPro" id="IPR002401">
    <property type="entry name" value="Cyt_P450_E_grp-I"/>
</dbReference>
<dbReference type="OrthoDB" id="2018507at2759"/>
<dbReference type="PROSITE" id="PS00086">
    <property type="entry name" value="CYTOCHROME_P450"/>
    <property type="match status" value="1"/>
</dbReference>
<dbReference type="PANTHER" id="PTHR22967">
    <property type="entry name" value="SERINE/THREONINE PROTEIN KINASE"/>
    <property type="match status" value="1"/>
</dbReference>
<feature type="region of interest" description="Disordered" evidence="15">
    <location>
        <begin position="476"/>
        <end position="516"/>
    </location>
</feature>
<evidence type="ECO:0000256" key="6">
    <source>
        <dbReference type="ARBA" id="ARBA00022679"/>
    </source>
</evidence>
<keyword evidence="11 14" id="KW-0408">Iron</keyword>
<dbReference type="EC" id="2.7.11.1" evidence="2"/>
<dbReference type="Gene3D" id="1.10.510.10">
    <property type="entry name" value="Transferase(Phosphotransferase) domain 1"/>
    <property type="match status" value="1"/>
</dbReference>
<evidence type="ECO:0000256" key="13">
    <source>
        <dbReference type="ARBA" id="ARBA00048679"/>
    </source>
</evidence>
<dbReference type="STRING" id="252740.A0A423VTN8"/>
<proteinExistence type="predicted"/>
<evidence type="ECO:0000256" key="10">
    <source>
        <dbReference type="ARBA" id="ARBA00022840"/>
    </source>
</evidence>
<dbReference type="InterPro" id="IPR000719">
    <property type="entry name" value="Prot_kinase_dom"/>
</dbReference>
<feature type="compositionally biased region" description="Polar residues" evidence="15">
    <location>
        <begin position="617"/>
        <end position="628"/>
    </location>
</feature>
<dbReference type="CDD" id="cd11059">
    <property type="entry name" value="CYP_fungal"/>
    <property type="match status" value="1"/>
</dbReference>
<keyword evidence="9" id="KW-0418">Kinase</keyword>
<dbReference type="FunFam" id="1.10.510.10:FF:000441">
    <property type="entry name" value="Serine/threonine protein kinase"/>
    <property type="match status" value="1"/>
</dbReference>
<gene>
    <name evidence="17" type="ORF">VSDG_05958</name>
</gene>
<keyword evidence="5" id="KW-0597">Phosphoprotein</keyword>
<evidence type="ECO:0000256" key="4">
    <source>
        <dbReference type="ARBA" id="ARBA00022527"/>
    </source>
</evidence>
<keyword evidence="8" id="KW-0547">Nucleotide-binding</keyword>
<keyword evidence="10" id="KW-0067">ATP-binding</keyword>
<dbReference type="PRINTS" id="PR00385">
    <property type="entry name" value="P450"/>
</dbReference>
<accession>A0A423VTN8</accession>
<dbReference type="InterPro" id="IPR008271">
    <property type="entry name" value="Ser/Thr_kinase_AS"/>
</dbReference>
<evidence type="ECO:0000313" key="18">
    <source>
        <dbReference type="Proteomes" id="UP000284375"/>
    </source>
</evidence>
<dbReference type="CDD" id="cd14037">
    <property type="entry name" value="STKc_NAK_like"/>
    <property type="match status" value="1"/>
</dbReference>
<dbReference type="Pfam" id="PF00069">
    <property type="entry name" value="Pkinase"/>
    <property type="match status" value="1"/>
</dbReference>
<feature type="domain" description="Protein kinase" evidence="16">
    <location>
        <begin position="51"/>
        <end position="339"/>
    </location>
</feature>
<dbReference type="InterPro" id="IPR036396">
    <property type="entry name" value="Cyt_P450_sf"/>
</dbReference>
<keyword evidence="6" id="KW-0808">Transferase</keyword>
<dbReference type="PROSITE" id="PS50011">
    <property type="entry name" value="PROTEIN_KINASE_DOM"/>
    <property type="match status" value="1"/>
</dbReference>
<dbReference type="PANTHER" id="PTHR22967:SF57">
    <property type="entry name" value="AUXILIN, ISOFORM A-RELATED"/>
    <property type="match status" value="1"/>
</dbReference>
<name>A0A423VTN8_CYTCH</name>
<feature type="compositionally biased region" description="Polar residues" evidence="15">
    <location>
        <begin position="845"/>
        <end position="854"/>
    </location>
</feature>
<dbReference type="GO" id="GO:0005506">
    <property type="term" value="F:iron ion binding"/>
    <property type="evidence" value="ECO:0007669"/>
    <property type="project" value="InterPro"/>
</dbReference>
<keyword evidence="7 14" id="KW-0479">Metal-binding</keyword>
<dbReference type="InterPro" id="IPR001128">
    <property type="entry name" value="Cyt_P450"/>
</dbReference>
<sequence length="1386" mass="151635">MASYGHPAPVAAPRHGQGAAYGASMPVMPGPGAPAGTFAPGTKIQVGGHRVVIQKYLSEGGFAHVYLVKMPTPVDGTDLAVLKRVAVPDKDALRGMRTEVETMKRLKGHRPIVTYIDSHASELKGGGYEVFLLMEYCNGGGLIDFMNTRLQHRLTEPEILQIFTDVAEGVACMHYLKPPLLHRDLKVENVLFITTGSKRKFKLCDFGSAAAPRPAPTTVVECRLVDEDVQKHTTMQYRSPEMVDVYRKQPIDEKSDIWALGVLLYKLCYYTTPFEEQGQLAILNASYRFPSYPAFSDRLKKLIASMLKENPQARPNIYQVLKESCAMQGREVPIKDIYVGSSKSESYAARQDASKSSTPVVGAVFSPPPQQETVIPDIAPMRRGRLPVSSAQPAAQATKPSPSPMRVNKGDPFAALDSTSVLKDADELSNKFPTLDQFSILHEKGVKFDFEGTDISMAGPQVGNSKLADEAFAPVTNRQPADIGRGARMPSTSPERQAVQPPIKSASAPPRPAEMSRASSIIKNTPELQAISSGSAQAFQATPSRPNMVSTGTMTTPPPERQPAATPSQYPVYRFPTGGHHRSSSLGRPQEANVSLPIRTESPSLRPAASPRIPSFQGHSRQPSSSRPSLEGGRPNLESLEPMHKTRSMSGRPRPTSTYLESNLDFLREQERNSKPLGSPGLPPAASSDLLLDEDMNIESNVDFLRSMEESQPTRRSIEGKRSSLTSLGKKSIFAGKFGDAFKRFESSQPGGAPEARTPSPFKPLDRSELTPIAGSEATDGRSDDGQALGDADEITPEMRRDIEQRQLEEEEKRVAAAQAEYRARLAQRDEGGKPGPPPVSGSSRAVSIQNKVQSLLEENARSATNVKRTAEGYGQYTEPAAGSAQAADSRPEVPRKPVVTGRGSAPTPRPMSSSTSLNHAAASLDSARPTGRLEALVAADLPGQPALDMTAQEKDDYLRDFSKRFPSLTSIEMWHEFRANRTRHVHALHLRYGPAVRLAPNEVSFSSAAAVKEIYCSGGSGYDKTEFYDLFTIYGRRTMFSTLNREDHARRKRILADRYANSNVMKPESMQGVEESSGRHHLFHPFGANSLQREEDEAIMREVTFDSSLQNRLLRYYSPVLHGAMGRVLGAFGATPRETPLADRFVLDNSARGPDARPFTLLSRLSDKAWGLDGEAVAAECLDHMAAGIDTTGDALCFLMWELSQPRSARFQEALRAELRGAGPDAPWDRLPYLDAVVTEGLRCFPAIPMSLPRYVPPGGRSIDGYHVPARTIVSAQAYSVHRADEHVFPDPDRFDPERWLVAGDGEAERRRLFFAFSAGGRGCVGRHLALAEMKVLLRDVYSRSATAPGEGMAEGDMEMDDQLISSRPAGQRCLLRFYVPDGDS</sequence>
<keyword evidence="4" id="KW-0723">Serine/threonine-protein kinase</keyword>
<dbReference type="GO" id="GO:0005524">
    <property type="term" value="F:ATP binding"/>
    <property type="evidence" value="ECO:0007669"/>
    <property type="project" value="UniProtKB-KW"/>
</dbReference>
<dbReference type="SUPFAM" id="SSF56112">
    <property type="entry name" value="Protein kinase-like (PK-like)"/>
    <property type="match status" value="1"/>
</dbReference>
<feature type="compositionally biased region" description="Basic and acidic residues" evidence="15">
    <location>
        <begin position="822"/>
        <end position="833"/>
    </location>
</feature>
<dbReference type="EMBL" id="LJZO01000028">
    <property type="protein sequence ID" value="ROV94410.1"/>
    <property type="molecule type" value="Genomic_DNA"/>
</dbReference>
<protein>
    <recommendedName>
        <fullName evidence="2">non-specific serine/threonine protein kinase</fullName>
        <ecNumber evidence="2">2.7.11.1</ecNumber>
    </recommendedName>
</protein>
<evidence type="ECO:0000313" key="17">
    <source>
        <dbReference type="EMBL" id="ROV94410.1"/>
    </source>
</evidence>
<dbReference type="SUPFAM" id="SSF48264">
    <property type="entry name" value="Cytochrome P450"/>
    <property type="match status" value="1"/>
</dbReference>
<dbReference type="GO" id="GO:0007015">
    <property type="term" value="P:actin filament organization"/>
    <property type="evidence" value="ECO:0007669"/>
    <property type="project" value="TreeGrafter"/>
</dbReference>
<keyword evidence="3" id="KW-0963">Cytoplasm</keyword>
<comment type="catalytic activity">
    <reaction evidence="13">
        <text>L-seryl-[protein] + ATP = O-phospho-L-seryl-[protein] + ADP + H(+)</text>
        <dbReference type="Rhea" id="RHEA:17989"/>
        <dbReference type="Rhea" id="RHEA-COMP:9863"/>
        <dbReference type="Rhea" id="RHEA-COMP:11604"/>
        <dbReference type="ChEBI" id="CHEBI:15378"/>
        <dbReference type="ChEBI" id="CHEBI:29999"/>
        <dbReference type="ChEBI" id="CHEBI:30616"/>
        <dbReference type="ChEBI" id="CHEBI:83421"/>
        <dbReference type="ChEBI" id="CHEBI:456216"/>
        <dbReference type="EC" id="2.7.11.1"/>
    </reaction>
</comment>
<dbReference type="Pfam" id="PF00067">
    <property type="entry name" value="p450"/>
    <property type="match status" value="1"/>
</dbReference>